<reference evidence="1 2" key="1">
    <citation type="journal article" date="2019" name="Int. J. Syst. Evol. Microbiol.">
        <title>The Global Catalogue of Microorganisms (GCM) 10K type strain sequencing project: providing services to taxonomists for standard genome sequencing and annotation.</title>
        <authorList>
            <consortium name="The Broad Institute Genomics Platform"/>
            <consortium name="The Broad Institute Genome Sequencing Center for Infectious Disease"/>
            <person name="Wu L."/>
            <person name="Ma J."/>
        </authorList>
    </citation>
    <scope>NUCLEOTIDE SEQUENCE [LARGE SCALE GENOMIC DNA]</scope>
    <source>
        <strain evidence="1 2">JCM 14942</strain>
    </source>
</reference>
<evidence type="ECO:0008006" key="3">
    <source>
        <dbReference type="Google" id="ProtNLM"/>
    </source>
</evidence>
<evidence type="ECO:0000313" key="2">
    <source>
        <dbReference type="Proteomes" id="UP001500842"/>
    </source>
</evidence>
<protein>
    <recommendedName>
        <fullName evidence="3">Immunity protein Imm1</fullName>
    </recommendedName>
</protein>
<keyword evidence="2" id="KW-1185">Reference proteome</keyword>
<accession>A0ABN2AFH7</accession>
<dbReference type="EMBL" id="BAAAOR010000015">
    <property type="protein sequence ID" value="GAA1517850.1"/>
    <property type="molecule type" value="Genomic_DNA"/>
</dbReference>
<sequence length="174" mass="19061">MSLTYAVPSTSPVGIRRPTLVRKSRQPLPVPEMTLAEPSLSTGVQRDRLLVHFVASLRDIVVSSTDIDADLARAEVALELLDALLTDDHPTPQLSRGPSGALTIEWLVDGCVLVIDVVSPSDVRLWAEDAAGSDVFDYELNRNWEPSDGAIREARDFLEALAKGVRHRVQLRGL</sequence>
<organism evidence="1 2">
    <name type="scientific">Nocardioides humi</name>
    <dbReference type="NCBI Taxonomy" id="449461"/>
    <lineage>
        <taxon>Bacteria</taxon>
        <taxon>Bacillati</taxon>
        <taxon>Actinomycetota</taxon>
        <taxon>Actinomycetes</taxon>
        <taxon>Propionibacteriales</taxon>
        <taxon>Nocardioidaceae</taxon>
        <taxon>Nocardioides</taxon>
    </lineage>
</organism>
<name>A0ABN2AFH7_9ACTN</name>
<evidence type="ECO:0000313" key="1">
    <source>
        <dbReference type="EMBL" id="GAA1517850.1"/>
    </source>
</evidence>
<dbReference type="Proteomes" id="UP001500842">
    <property type="component" value="Unassembled WGS sequence"/>
</dbReference>
<gene>
    <name evidence="1" type="ORF">GCM10009788_22470</name>
</gene>
<comment type="caution">
    <text evidence="1">The sequence shown here is derived from an EMBL/GenBank/DDBJ whole genome shotgun (WGS) entry which is preliminary data.</text>
</comment>
<proteinExistence type="predicted"/>